<evidence type="ECO:0000313" key="4">
    <source>
        <dbReference type="Proteomes" id="UP001628193"/>
    </source>
</evidence>
<keyword evidence="2" id="KW-0472">Membrane</keyword>
<reference evidence="3 4" key="1">
    <citation type="submission" date="2024-05" db="EMBL/GenBank/DDBJ databases">
        <authorList>
            <consortium name="Candidatus Magnetaquicoccaceae bacterium FCR-1 genome sequencing consortium"/>
            <person name="Shimoshige H."/>
            <person name="Shimamura S."/>
            <person name="Taoka A."/>
            <person name="Kobayashi H."/>
            <person name="Maekawa T."/>
        </authorList>
    </citation>
    <scope>NUCLEOTIDE SEQUENCE [LARGE SCALE GENOMIC DNA]</scope>
    <source>
        <strain evidence="3 4">FCR-1</strain>
    </source>
</reference>
<keyword evidence="2" id="KW-1133">Transmembrane helix</keyword>
<proteinExistence type="predicted"/>
<accession>A0ABQ0C9Z9</accession>
<dbReference type="EMBL" id="BAAFGK010000004">
    <property type="protein sequence ID" value="GAB0057711.1"/>
    <property type="molecule type" value="Genomic_DNA"/>
</dbReference>
<evidence type="ECO:0000256" key="1">
    <source>
        <dbReference type="SAM" id="MobiDB-lite"/>
    </source>
</evidence>
<dbReference type="RefSeq" id="WP_420905404.1">
    <property type="nucleotide sequence ID" value="NZ_BAAFGK010000004.1"/>
</dbReference>
<keyword evidence="2" id="KW-0812">Transmembrane</keyword>
<gene>
    <name evidence="3" type="ORF">SIID45300_02043</name>
</gene>
<evidence type="ECO:0000256" key="2">
    <source>
        <dbReference type="SAM" id="Phobius"/>
    </source>
</evidence>
<dbReference type="Proteomes" id="UP001628193">
    <property type="component" value="Unassembled WGS sequence"/>
</dbReference>
<organism evidence="3 4">
    <name type="scientific">Candidatus Magnetaquiglobus chichijimensis</name>
    <dbReference type="NCBI Taxonomy" id="3141448"/>
    <lineage>
        <taxon>Bacteria</taxon>
        <taxon>Pseudomonadati</taxon>
        <taxon>Pseudomonadota</taxon>
        <taxon>Magnetococcia</taxon>
        <taxon>Magnetococcales</taxon>
        <taxon>Candidatus Magnetaquicoccaceae</taxon>
        <taxon>Candidatus Magnetaquiglobus</taxon>
    </lineage>
</organism>
<protein>
    <recommendedName>
        <fullName evidence="5">Secreted protein</fullName>
    </recommendedName>
</protein>
<sequence length="199" mass="21515">MSRFLPVIALFLLLAGAGLGVSVSTVTDLEAHTLRLAQDGLPIPEFGLLVARLHGALDLLTLSLGSGFGLLGVGLWRHHAARREQHELVSHLSGLIQAAEEGRKSETLRLESLLITQVEQTRELAAELAVIRETTSRSEELVKNAPPPLHAPPVNALMPLVSFAAHADDHHPRAPSNRRLAIAGPEIPGDQQDEEFEPF</sequence>
<feature type="transmembrane region" description="Helical" evidence="2">
    <location>
        <begin position="56"/>
        <end position="76"/>
    </location>
</feature>
<name>A0ABQ0C9Z9_9PROT</name>
<keyword evidence="4" id="KW-1185">Reference proteome</keyword>
<comment type="caution">
    <text evidence="3">The sequence shown here is derived from an EMBL/GenBank/DDBJ whole genome shotgun (WGS) entry which is preliminary data.</text>
</comment>
<reference evidence="3 4" key="2">
    <citation type="submission" date="2024-09" db="EMBL/GenBank/DDBJ databases">
        <title>Draft genome sequence of Candidatus Magnetaquicoccaceae bacterium FCR-1.</title>
        <authorList>
            <person name="Shimoshige H."/>
            <person name="Shimamura S."/>
            <person name="Taoka A."/>
            <person name="Kobayashi H."/>
            <person name="Maekawa T."/>
        </authorList>
    </citation>
    <scope>NUCLEOTIDE SEQUENCE [LARGE SCALE GENOMIC DNA]</scope>
    <source>
        <strain evidence="3 4">FCR-1</strain>
    </source>
</reference>
<evidence type="ECO:0000313" key="3">
    <source>
        <dbReference type="EMBL" id="GAB0057711.1"/>
    </source>
</evidence>
<evidence type="ECO:0008006" key="5">
    <source>
        <dbReference type="Google" id="ProtNLM"/>
    </source>
</evidence>
<feature type="region of interest" description="Disordered" evidence="1">
    <location>
        <begin position="168"/>
        <end position="199"/>
    </location>
</feature>